<reference evidence="2 3" key="1">
    <citation type="submission" date="2016-08" db="EMBL/GenBank/DDBJ databases">
        <authorList>
            <person name="Seilhamer J.J."/>
        </authorList>
    </citation>
    <scope>NUCLEOTIDE SEQUENCE [LARGE SCALE GENOMIC DNA]</scope>
    <source>
        <strain evidence="2 3">KCTC 42603</strain>
    </source>
</reference>
<dbReference type="STRING" id="1656094.BFC18_14310"/>
<evidence type="ECO:0000256" key="1">
    <source>
        <dbReference type="SAM" id="SignalP"/>
    </source>
</evidence>
<evidence type="ECO:0000313" key="3">
    <source>
        <dbReference type="Proteomes" id="UP000175691"/>
    </source>
</evidence>
<evidence type="ECO:0000313" key="2">
    <source>
        <dbReference type="EMBL" id="OFC70342.1"/>
    </source>
</evidence>
<protein>
    <submittedName>
        <fullName evidence="2">Uncharacterized protein</fullName>
    </submittedName>
</protein>
<name>A0A1E7ZA66_9ALTE</name>
<accession>A0A1E7ZA66</accession>
<proteinExistence type="predicted"/>
<gene>
    <name evidence="2" type="ORF">BFC18_14310</name>
</gene>
<comment type="caution">
    <text evidence="2">The sequence shown here is derived from an EMBL/GenBank/DDBJ whole genome shotgun (WGS) entry which is preliminary data.</text>
</comment>
<feature type="signal peptide" evidence="1">
    <location>
        <begin position="1"/>
        <end position="21"/>
    </location>
</feature>
<dbReference type="EMBL" id="MDHN01000029">
    <property type="protein sequence ID" value="OFC70342.1"/>
    <property type="molecule type" value="Genomic_DNA"/>
</dbReference>
<feature type="chain" id="PRO_5009209633" evidence="1">
    <location>
        <begin position="22"/>
        <end position="224"/>
    </location>
</feature>
<keyword evidence="1" id="KW-0732">Signal</keyword>
<keyword evidence="3" id="KW-1185">Reference proteome</keyword>
<dbReference type="AlphaFoldDB" id="A0A1E7ZA66"/>
<sequence>MKKLVSAAMLVAAAASSPVQAITEGDYYYLPSNLCEAAEPVASENKLLTVIGNDFQSQVQINLALLTDYPATGVAYLERAQNVDQIAIVEKASKNWTPFSQDNMYILGKEKIPFSEAAKLPTILASSPERAQAYLAKVEAFKNKYHISDDEIVTVQTGARVLVQDESEEVFLKNFFTTFDVGRIEKHILSIDHHTPMMESLEVAYLEKRSHGACGIKAQGIAKL</sequence>
<organism evidence="2 3">
    <name type="scientific">Alteromonas confluentis</name>
    <dbReference type="NCBI Taxonomy" id="1656094"/>
    <lineage>
        <taxon>Bacteria</taxon>
        <taxon>Pseudomonadati</taxon>
        <taxon>Pseudomonadota</taxon>
        <taxon>Gammaproteobacteria</taxon>
        <taxon>Alteromonadales</taxon>
        <taxon>Alteromonadaceae</taxon>
        <taxon>Alteromonas/Salinimonas group</taxon>
        <taxon>Alteromonas</taxon>
    </lineage>
</organism>
<dbReference type="Proteomes" id="UP000175691">
    <property type="component" value="Unassembled WGS sequence"/>
</dbReference>
<dbReference type="RefSeq" id="WP_070125985.1">
    <property type="nucleotide sequence ID" value="NZ_MDHN01000029.1"/>
</dbReference>
<dbReference type="OrthoDB" id="9825397at2"/>